<feature type="compositionally biased region" description="Polar residues" evidence="1">
    <location>
        <begin position="86"/>
        <end position="96"/>
    </location>
</feature>
<evidence type="ECO:0000256" key="1">
    <source>
        <dbReference type="SAM" id="MobiDB-lite"/>
    </source>
</evidence>
<evidence type="ECO:0000313" key="4">
    <source>
        <dbReference type="Proteomes" id="UP000645257"/>
    </source>
</evidence>
<name>A0A918P134_9NEIS</name>
<dbReference type="EMBL" id="BMYX01000006">
    <property type="protein sequence ID" value="GGY12645.1"/>
    <property type="molecule type" value="Genomic_DNA"/>
</dbReference>
<keyword evidence="4" id="KW-1185">Reference proteome</keyword>
<feature type="compositionally biased region" description="Basic residues" evidence="1">
    <location>
        <begin position="115"/>
        <end position="126"/>
    </location>
</feature>
<dbReference type="RefSeq" id="WP_189532854.1">
    <property type="nucleotide sequence ID" value="NZ_BMYX01000006.1"/>
</dbReference>
<organism evidence="3 4">
    <name type="scientific">Paludibacterium paludis</name>
    <dbReference type="NCBI Taxonomy" id="1225769"/>
    <lineage>
        <taxon>Bacteria</taxon>
        <taxon>Pseudomonadati</taxon>
        <taxon>Pseudomonadota</taxon>
        <taxon>Betaproteobacteria</taxon>
        <taxon>Neisseriales</taxon>
        <taxon>Chromobacteriaceae</taxon>
        <taxon>Paludibacterium</taxon>
    </lineage>
</organism>
<evidence type="ECO:0000313" key="3">
    <source>
        <dbReference type="EMBL" id="GGY12645.1"/>
    </source>
</evidence>
<dbReference type="Proteomes" id="UP000645257">
    <property type="component" value="Unassembled WGS sequence"/>
</dbReference>
<feature type="signal peptide" evidence="2">
    <location>
        <begin position="1"/>
        <end position="23"/>
    </location>
</feature>
<proteinExistence type="predicted"/>
<keyword evidence="2" id="KW-0732">Signal</keyword>
<comment type="caution">
    <text evidence="3">The sequence shown here is derived from an EMBL/GenBank/DDBJ whole genome shotgun (WGS) entry which is preliminary data.</text>
</comment>
<protein>
    <recommendedName>
        <fullName evidence="5">DUF4148 domain-containing protein</fullName>
    </recommendedName>
</protein>
<evidence type="ECO:0000256" key="2">
    <source>
        <dbReference type="SAM" id="SignalP"/>
    </source>
</evidence>
<feature type="region of interest" description="Disordered" evidence="1">
    <location>
        <begin position="25"/>
        <end position="61"/>
    </location>
</feature>
<evidence type="ECO:0008006" key="5">
    <source>
        <dbReference type="Google" id="ProtNLM"/>
    </source>
</evidence>
<sequence length="136" mass="14855">MTQRNLAWTIVGCLLAIASAAEAGNGRPLSLDRSRLEGGMGHGAASSASRPVEPSFNASRLRDIRLREAVRDGDITRDEAFRLRSDPSSQSISFPQGPSRERPDALGDTPDIGRKPKSFWREHRKKAIDTNGAETQ</sequence>
<reference evidence="3" key="2">
    <citation type="submission" date="2020-09" db="EMBL/GenBank/DDBJ databases">
        <authorList>
            <person name="Sun Q."/>
            <person name="Kim S."/>
        </authorList>
    </citation>
    <scope>NUCLEOTIDE SEQUENCE</scope>
    <source>
        <strain evidence="3">KCTC 32182</strain>
    </source>
</reference>
<accession>A0A918P134</accession>
<gene>
    <name evidence="3" type="ORF">GCM10011289_14900</name>
</gene>
<feature type="chain" id="PRO_5037472269" description="DUF4148 domain-containing protein" evidence="2">
    <location>
        <begin position="24"/>
        <end position="136"/>
    </location>
</feature>
<dbReference type="AlphaFoldDB" id="A0A918P134"/>
<feature type="region of interest" description="Disordered" evidence="1">
    <location>
        <begin position="75"/>
        <end position="136"/>
    </location>
</feature>
<reference evidence="3" key="1">
    <citation type="journal article" date="2014" name="Int. J. Syst. Evol. Microbiol.">
        <title>Complete genome sequence of Corynebacterium casei LMG S-19264T (=DSM 44701T), isolated from a smear-ripened cheese.</title>
        <authorList>
            <consortium name="US DOE Joint Genome Institute (JGI-PGF)"/>
            <person name="Walter F."/>
            <person name="Albersmeier A."/>
            <person name="Kalinowski J."/>
            <person name="Ruckert C."/>
        </authorList>
    </citation>
    <scope>NUCLEOTIDE SEQUENCE</scope>
    <source>
        <strain evidence="3">KCTC 32182</strain>
    </source>
</reference>
<feature type="compositionally biased region" description="Basic and acidic residues" evidence="1">
    <location>
        <begin position="75"/>
        <end position="85"/>
    </location>
</feature>